<gene>
    <name evidence="7" type="ORF">BJ085DRAFT_16200</name>
</gene>
<name>A0A4P9ZTJ9_9FUNG</name>
<dbReference type="InterPro" id="IPR011004">
    <property type="entry name" value="Trimer_LpxA-like_sf"/>
</dbReference>
<evidence type="ECO:0000256" key="3">
    <source>
        <dbReference type="ARBA" id="ARBA00016573"/>
    </source>
</evidence>
<accession>A0A4P9ZTJ9</accession>
<evidence type="ECO:0000313" key="7">
    <source>
        <dbReference type="EMBL" id="RKP35860.1"/>
    </source>
</evidence>
<dbReference type="GO" id="GO:0070840">
    <property type="term" value="F:dynein complex binding"/>
    <property type="evidence" value="ECO:0007669"/>
    <property type="project" value="TreeGrafter"/>
</dbReference>
<dbReference type="Gene3D" id="2.160.10.10">
    <property type="entry name" value="Hexapeptide repeat proteins"/>
    <property type="match status" value="1"/>
</dbReference>
<dbReference type="EMBL" id="ML002769">
    <property type="protein sequence ID" value="RKP35860.1"/>
    <property type="molecule type" value="Genomic_DNA"/>
</dbReference>
<comment type="function">
    <text evidence="6">Part of the dynactin complex that activates the molecular motor dynein for ultra-processive transport along microtubules.</text>
</comment>
<comment type="subcellular location">
    <subcellularLocation>
        <location evidence="1">Cytoplasm</location>
        <location evidence="1">Cytoskeleton</location>
    </subcellularLocation>
</comment>
<dbReference type="GO" id="GO:0007052">
    <property type="term" value="P:mitotic spindle organization"/>
    <property type="evidence" value="ECO:0007669"/>
    <property type="project" value="TreeGrafter"/>
</dbReference>
<keyword evidence="5" id="KW-0206">Cytoskeleton</keyword>
<sequence>MNTGGLSIAPGAIVCVDTVISGPVTIGTVVHPQCQIIAERGPIIIGQNNIISESARIINRRPETMLIGDFNVLEARSPQVLEGTSVGNQCVVAPTCSTIENDKLADFSVIYGDTNCRQTQKSDQKAQMTLHIKHLKYLHDTLPRYNHVRKPES</sequence>
<keyword evidence="4" id="KW-0963">Cytoplasm</keyword>
<dbReference type="InterPro" id="IPR027777">
    <property type="entry name" value="DCTN6"/>
</dbReference>
<dbReference type="AlphaFoldDB" id="A0A4P9ZTJ9"/>
<reference evidence="8" key="1">
    <citation type="journal article" date="2018" name="Nat. Microbiol.">
        <title>Leveraging single-cell genomics to expand the fungal tree of life.</title>
        <authorList>
            <person name="Ahrendt S.R."/>
            <person name="Quandt C.A."/>
            <person name="Ciobanu D."/>
            <person name="Clum A."/>
            <person name="Salamov A."/>
            <person name="Andreopoulos B."/>
            <person name="Cheng J.F."/>
            <person name="Woyke T."/>
            <person name="Pelin A."/>
            <person name="Henrissat B."/>
            <person name="Reynolds N.K."/>
            <person name="Benny G.L."/>
            <person name="Smith M.E."/>
            <person name="James T.Y."/>
            <person name="Grigoriev I.V."/>
        </authorList>
    </citation>
    <scope>NUCLEOTIDE SEQUENCE [LARGE SCALE GENOMIC DNA]</scope>
    <source>
        <strain evidence="8">RSA 468</strain>
    </source>
</reference>
<dbReference type="PANTHER" id="PTHR13072">
    <property type="entry name" value="DYNACTIN 6"/>
    <property type="match status" value="1"/>
</dbReference>
<evidence type="ECO:0000256" key="6">
    <source>
        <dbReference type="ARBA" id="ARBA00034687"/>
    </source>
</evidence>
<dbReference type="PANTHER" id="PTHR13072:SF0">
    <property type="entry name" value="DYNACTIN SUBUNIT 6"/>
    <property type="match status" value="1"/>
</dbReference>
<keyword evidence="8" id="KW-1185">Reference proteome</keyword>
<dbReference type="STRING" id="215637.A0A4P9ZTJ9"/>
<dbReference type="GO" id="GO:0005869">
    <property type="term" value="C:dynactin complex"/>
    <property type="evidence" value="ECO:0007669"/>
    <property type="project" value="InterPro"/>
</dbReference>
<dbReference type="OrthoDB" id="2355at2759"/>
<proteinExistence type="inferred from homology"/>
<evidence type="ECO:0000256" key="1">
    <source>
        <dbReference type="ARBA" id="ARBA00004245"/>
    </source>
</evidence>
<evidence type="ECO:0000256" key="4">
    <source>
        <dbReference type="ARBA" id="ARBA00022490"/>
    </source>
</evidence>
<protein>
    <recommendedName>
        <fullName evidence="3">Dynactin subunit 6</fullName>
    </recommendedName>
</protein>
<evidence type="ECO:0000256" key="2">
    <source>
        <dbReference type="ARBA" id="ARBA00007719"/>
    </source>
</evidence>
<dbReference type="Proteomes" id="UP000268162">
    <property type="component" value="Unassembled WGS sequence"/>
</dbReference>
<evidence type="ECO:0000256" key="5">
    <source>
        <dbReference type="ARBA" id="ARBA00023212"/>
    </source>
</evidence>
<organism evidence="7 8">
    <name type="scientific">Dimargaris cristalligena</name>
    <dbReference type="NCBI Taxonomy" id="215637"/>
    <lineage>
        <taxon>Eukaryota</taxon>
        <taxon>Fungi</taxon>
        <taxon>Fungi incertae sedis</taxon>
        <taxon>Zoopagomycota</taxon>
        <taxon>Kickxellomycotina</taxon>
        <taxon>Dimargaritomycetes</taxon>
        <taxon>Dimargaritales</taxon>
        <taxon>Dimargaritaceae</taxon>
        <taxon>Dimargaris</taxon>
    </lineage>
</organism>
<comment type="similarity">
    <text evidence="2">Belongs to the dynactin subunits 5/6 family. Dynactin subunit 6 subfamily.</text>
</comment>
<evidence type="ECO:0000313" key="8">
    <source>
        <dbReference type="Proteomes" id="UP000268162"/>
    </source>
</evidence>
<dbReference type="SUPFAM" id="SSF51161">
    <property type="entry name" value="Trimeric LpxA-like enzymes"/>
    <property type="match status" value="1"/>
</dbReference>